<dbReference type="Proteomes" id="UP000254572">
    <property type="component" value="Unassembled WGS sequence"/>
</dbReference>
<accession>A0A381EBB8</accession>
<proteinExistence type="predicted"/>
<dbReference type="EMBL" id="UFUW01000001">
    <property type="protein sequence ID" value="SUX24240.1"/>
    <property type="molecule type" value="Genomic_DNA"/>
</dbReference>
<dbReference type="AlphaFoldDB" id="A0A381EBB8"/>
<protein>
    <recommendedName>
        <fullName evidence="3">DUF4304 domain-containing protein</fullName>
    </recommendedName>
</protein>
<evidence type="ECO:0000313" key="1">
    <source>
        <dbReference type="EMBL" id="SUX24240.1"/>
    </source>
</evidence>
<organism evidence="1 2">
    <name type="scientific">Cardiobacterium valvarum</name>
    <dbReference type="NCBI Taxonomy" id="194702"/>
    <lineage>
        <taxon>Bacteria</taxon>
        <taxon>Pseudomonadati</taxon>
        <taxon>Pseudomonadota</taxon>
        <taxon>Gammaproteobacteria</taxon>
        <taxon>Cardiobacteriales</taxon>
        <taxon>Cardiobacteriaceae</taxon>
        <taxon>Cardiobacterium</taxon>
    </lineage>
</organism>
<name>A0A381EBB8_9GAMM</name>
<evidence type="ECO:0008006" key="3">
    <source>
        <dbReference type="Google" id="ProtNLM"/>
    </source>
</evidence>
<reference evidence="1 2" key="1">
    <citation type="submission" date="2018-06" db="EMBL/GenBank/DDBJ databases">
        <authorList>
            <consortium name="Pathogen Informatics"/>
            <person name="Doyle S."/>
        </authorList>
    </citation>
    <scope>NUCLEOTIDE SEQUENCE [LARGE SCALE GENOMIC DNA]</scope>
    <source>
        <strain evidence="1 2">NCTC13294</strain>
    </source>
</reference>
<sequence>MTSRETFLHACAEISAQLDGFRLLQKGQVLKKDLSDKDTVCEIRFQGSRNNGAHNITMLVHLTLSSRQFKQWAQSQSLPNGDTSGIFYANQLGYLTPRKDWRHWQLAGASLPHSVRGIVADLQQYALPLCDLFTDKAASVAYLRQHGSALNPWLDNKNLHTGLFYYAFCCGGSEAAHDFLSHHIRACGYRRRYADLYSALASGQQDASIDSDFIGADELRFAYAQGMRFDF</sequence>
<keyword evidence="2" id="KW-1185">Reference proteome</keyword>
<dbReference type="RefSeq" id="WP_115611986.1">
    <property type="nucleotide sequence ID" value="NZ_JBHLZC010000002.1"/>
</dbReference>
<evidence type="ECO:0000313" key="2">
    <source>
        <dbReference type="Proteomes" id="UP000254572"/>
    </source>
</evidence>
<gene>
    <name evidence="1" type="ORF">NCTC13294_01765</name>
</gene>
<dbReference type="OrthoDB" id="362084at2"/>